<dbReference type="CDD" id="cd04488">
    <property type="entry name" value="RecG_wedge_OBF"/>
    <property type="match status" value="1"/>
</dbReference>
<dbReference type="Gene3D" id="2.40.50.140">
    <property type="entry name" value="Nucleic acid-binding proteins"/>
    <property type="match status" value="1"/>
</dbReference>
<evidence type="ECO:0000313" key="1">
    <source>
        <dbReference type="EMBL" id="CAB4648477.1"/>
    </source>
</evidence>
<dbReference type="AlphaFoldDB" id="A0A6J6KFD0"/>
<protein>
    <submittedName>
        <fullName evidence="1">Unannotated protein</fullName>
    </submittedName>
</protein>
<gene>
    <name evidence="1" type="ORF">UFOPK2162_00886</name>
</gene>
<dbReference type="EMBL" id="CAEZVZ010000132">
    <property type="protein sequence ID" value="CAB4648477.1"/>
    <property type="molecule type" value="Genomic_DNA"/>
</dbReference>
<dbReference type="InterPro" id="IPR012340">
    <property type="entry name" value="NA-bd_OB-fold"/>
</dbReference>
<organism evidence="1">
    <name type="scientific">freshwater metagenome</name>
    <dbReference type="NCBI Taxonomy" id="449393"/>
    <lineage>
        <taxon>unclassified sequences</taxon>
        <taxon>metagenomes</taxon>
        <taxon>ecological metagenomes</taxon>
    </lineage>
</organism>
<name>A0A6J6KFD0_9ZZZZ</name>
<reference evidence="1" key="1">
    <citation type="submission" date="2020-05" db="EMBL/GenBank/DDBJ databases">
        <authorList>
            <person name="Chiriac C."/>
            <person name="Salcher M."/>
            <person name="Ghai R."/>
            <person name="Kavagutti S V."/>
        </authorList>
    </citation>
    <scope>NUCLEOTIDE SEQUENCE</scope>
</reference>
<sequence>MKSAEPISHYAENMTPIGQIEWRKRAHVQGQVTSIKSAPRGSAPYLQVEVWDQSGGVTLQFLGRREIAGLEVGSQIRAEGMVGEEEGSLIILNPSYELLV</sequence>
<accession>A0A6J6KFD0</accession>
<proteinExistence type="predicted"/>